<gene>
    <name evidence="1" type="ORF">BV97_05163</name>
</gene>
<dbReference type="Proteomes" id="UP000024329">
    <property type="component" value="Unassembled WGS sequence"/>
</dbReference>
<dbReference type="eggNOG" id="COG3182">
    <property type="taxonomic scope" value="Bacteria"/>
</dbReference>
<sequence>MVPFRISNSFTRAMLDGHGLIGVIFGAVIYMLCLSGSLIVLVDQLTIWERPQAAIVRDATPELLQRVSEQAYDKAKSAGVAHDIFINAPTPELPVLTVFAYGEGGEAGDHREWSADAAGRLGRGLNVPWVEFVQTLHFNLTVPGALGRYLVGIFGTILLASLFTGILAHRRILKDAFRLRWGGSRRLTNADLHNRIGVWALPFHLIVSLTGSLLGLSGLIIFGLAMIAFKGDQTRAIASLLGPQASEDTRPAPLPDIRPMLALIETQTPGARVSQLRFEHVGTAGQQVTVSVAAPGYLTRAESYVFTPEGRLKQKAGFTDGNFGMRIYGMLTPLHYGTYGGLPLKVIYVLLGGGLTLIVATGGNVWLARRRDQGRPAPRLERLWAGLLWGQPLALTLAAIGEVPDVAAALPVYWSATLLVWIAVLALPRAVQPAKVLRFAAGAALAALAAIHMAINGLDNATSNGIDLLWLTLALGMLYIPSATRAKLSLKPSCVPIG</sequence>
<protein>
    <submittedName>
        <fullName evidence="1">Putative iron-regulated membrane protein</fullName>
    </submittedName>
</protein>
<comment type="caution">
    <text evidence="1">The sequence shown here is derived from an EMBL/GenBank/DDBJ whole genome shotgun (WGS) entry which is preliminary data.</text>
</comment>
<evidence type="ECO:0000313" key="2">
    <source>
        <dbReference type="Proteomes" id="UP000024329"/>
    </source>
</evidence>
<dbReference type="InterPro" id="IPR005625">
    <property type="entry name" value="PepSY-ass_TM"/>
</dbReference>
<dbReference type="EMBL" id="JFYZ01000053">
    <property type="protein sequence ID" value="EZP72200.1"/>
    <property type="molecule type" value="Genomic_DNA"/>
</dbReference>
<dbReference type="PATRIC" id="fig|158500.4.peg.5244"/>
<proteinExistence type="predicted"/>
<dbReference type="RefSeq" id="WP_036529988.1">
    <property type="nucleotide sequence ID" value="NZ_JFYZ01000053.1"/>
</dbReference>
<dbReference type="AlphaFoldDB" id="A0A031JHM4"/>
<dbReference type="Pfam" id="PF03929">
    <property type="entry name" value="PepSY_TM"/>
    <property type="match status" value="1"/>
</dbReference>
<name>A0A031JHM4_9SPHN</name>
<evidence type="ECO:0000313" key="1">
    <source>
        <dbReference type="EMBL" id="EZP72200.1"/>
    </source>
</evidence>
<accession>A0A031JHM4</accession>
<dbReference type="PANTHER" id="PTHR34219:SF3">
    <property type="entry name" value="BLL7967 PROTEIN"/>
    <property type="match status" value="1"/>
</dbReference>
<reference evidence="1 2" key="1">
    <citation type="submission" date="2014-03" db="EMBL/GenBank/DDBJ databases">
        <title>Whole genome sequence of Novosphingobium resinovorum KF1.</title>
        <authorList>
            <person name="Gan H.M."/>
            <person name="Gan H.Y."/>
            <person name="Chew T.H."/>
            <person name="Savka M.A."/>
        </authorList>
    </citation>
    <scope>NUCLEOTIDE SEQUENCE [LARGE SCALE GENOMIC DNA]</scope>
    <source>
        <strain evidence="1 2">KF1</strain>
    </source>
</reference>
<organism evidence="1 2">
    <name type="scientific">Novosphingobium resinovorum</name>
    <dbReference type="NCBI Taxonomy" id="158500"/>
    <lineage>
        <taxon>Bacteria</taxon>
        <taxon>Pseudomonadati</taxon>
        <taxon>Pseudomonadota</taxon>
        <taxon>Alphaproteobacteria</taxon>
        <taxon>Sphingomonadales</taxon>
        <taxon>Sphingomonadaceae</taxon>
        <taxon>Novosphingobium</taxon>
    </lineage>
</organism>
<dbReference type="PANTHER" id="PTHR34219">
    <property type="entry name" value="IRON-REGULATED INNER MEMBRANE PROTEIN-RELATED"/>
    <property type="match status" value="1"/>
</dbReference>